<accession>A0A7Y9I5F7</accession>
<evidence type="ECO:0000313" key="6">
    <source>
        <dbReference type="EMBL" id="NYE70642.1"/>
    </source>
</evidence>
<dbReference type="PANTHER" id="PTHR43649">
    <property type="entry name" value="ARABINOSE-BINDING PROTEIN-RELATED"/>
    <property type="match status" value="1"/>
</dbReference>
<comment type="caution">
    <text evidence="6">The sequence shown here is derived from an EMBL/GenBank/DDBJ whole genome shotgun (WGS) entry which is preliminary data.</text>
</comment>
<reference evidence="6 7" key="1">
    <citation type="submission" date="2020-07" db="EMBL/GenBank/DDBJ databases">
        <title>Sequencing the genomes of 1000 actinobacteria strains.</title>
        <authorList>
            <person name="Klenk H.-P."/>
        </authorList>
    </citation>
    <scope>NUCLEOTIDE SEQUENCE [LARGE SCALE GENOMIC DNA]</scope>
    <source>
        <strain evidence="6 7">DSM 22083</strain>
    </source>
</reference>
<evidence type="ECO:0000256" key="4">
    <source>
        <dbReference type="ARBA" id="ARBA00023139"/>
    </source>
</evidence>
<gene>
    <name evidence="6" type="ORF">BKA15_001971</name>
</gene>
<dbReference type="CDD" id="cd13585">
    <property type="entry name" value="PBP2_TMBP_like"/>
    <property type="match status" value="1"/>
</dbReference>
<keyword evidence="5" id="KW-0449">Lipoprotein</keyword>
<dbReference type="InterPro" id="IPR006311">
    <property type="entry name" value="TAT_signal"/>
</dbReference>
<evidence type="ECO:0000256" key="3">
    <source>
        <dbReference type="ARBA" id="ARBA00023136"/>
    </source>
</evidence>
<keyword evidence="2" id="KW-0732">Signal</keyword>
<dbReference type="SUPFAM" id="SSF53850">
    <property type="entry name" value="Periplasmic binding protein-like II"/>
    <property type="match status" value="1"/>
</dbReference>
<keyword evidence="4" id="KW-0564">Palmitate</keyword>
<evidence type="ECO:0000256" key="1">
    <source>
        <dbReference type="ARBA" id="ARBA00022475"/>
    </source>
</evidence>
<evidence type="ECO:0000256" key="5">
    <source>
        <dbReference type="ARBA" id="ARBA00023288"/>
    </source>
</evidence>
<keyword evidence="6" id="KW-0813">Transport</keyword>
<dbReference type="AlphaFoldDB" id="A0A7Y9I5F7"/>
<protein>
    <submittedName>
        <fullName evidence="6">Multiple sugar transport system substrate-binding protein</fullName>
    </submittedName>
</protein>
<sequence>MSSPGASRTTLTRRRALGLLGGTAAGAGLAGCSPGGPGGDEVKFMYYGDAQSLPRYQKLFADFNQLHPEIKLKASNVPADNWAGFANAITTRIAGGLSPDIVDIATEGQRIFSSKGLLEPLDPYLQRDKAELDDFFADLNPTLRDYNLRYGSAAGTTTYFLPGGFNTMALYVNVDTFRKAGVEPPEEDWTWAEFRAAGQALRDKAGAFLVPVDEAYFVCVMPWLTTNGGSTFNADWTEPTFDSEPAIEAARFAKSLVDEGLSPKPGGEFDAPTQLARGKLGCLPAGRWVLGQLQDLKLIDRLRVVPWPIKVGRGTPVGWNAFPILKESRKKEEAWTFLKFLVSRQNNSFFATGTSVPPRRSGATSAEFLDNAPEGSRLFFDSMEYATPIPSPDRGPEAQTIIEEAWLSVITGNREVVDGLRNANERLRGLL</sequence>
<dbReference type="Proteomes" id="UP000569914">
    <property type="component" value="Unassembled WGS sequence"/>
</dbReference>
<dbReference type="PANTHER" id="PTHR43649:SF33">
    <property type="entry name" value="POLYGALACTURONAN_RHAMNOGALACTURONAN-BINDING PROTEIN YTCQ"/>
    <property type="match status" value="1"/>
</dbReference>
<keyword evidence="6" id="KW-0762">Sugar transport</keyword>
<dbReference type="PROSITE" id="PS51318">
    <property type="entry name" value="TAT"/>
    <property type="match status" value="1"/>
</dbReference>
<keyword evidence="7" id="KW-1185">Reference proteome</keyword>
<name>A0A7Y9I5F7_9ACTN</name>
<dbReference type="InterPro" id="IPR050490">
    <property type="entry name" value="Bact_solute-bd_prot1"/>
</dbReference>
<keyword evidence="1" id="KW-1003">Cell membrane</keyword>
<evidence type="ECO:0000313" key="7">
    <source>
        <dbReference type="Proteomes" id="UP000569914"/>
    </source>
</evidence>
<proteinExistence type="predicted"/>
<dbReference type="Pfam" id="PF01547">
    <property type="entry name" value="SBP_bac_1"/>
    <property type="match status" value="1"/>
</dbReference>
<dbReference type="Gene3D" id="3.40.190.10">
    <property type="entry name" value="Periplasmic binding protein-like II"/>
    <property type="match status" value="1"/>
</dbReference>
<keyword evidence="3" id="KW-0472">Membrane</keyword>
<dbReference type="InterPro" id="IPR006059">
    <property type="entry name" value="SBP"/>
</dbReference>
<evidence type="ECO:0000256" key="2">
    <source>
        <dbReference type="ARBA" id="ARBA00022729"/>
    </source>
</evidence>
<organism evidence="6 7">
    <name type="scientific">Microlunatus parietis</name>
    <dbReference type="NCBI Taxonomy" id="682979"/>
    <lineage>
        <taxon>Bacteria</taxon>
        <taxon>Bacillati</taxon>
        <taxon>Actinomycetota</taxon>
        <taxon>Actinomycetes</taxon>
        <taxon>Propionibacteriales</taxon>
        <taxon>Propionibacteriaceae</taxon>
        <taxon>Microlunatus</taxon>
    </lineage>
</organism>
<dbReference type="RefSeq" id="WP_312878911.1">
    <property type="nucleotide sequence ID" value="NZ_JACCBU010000001.1"/>
</dbReference>
<dbReference type="EMBL" id="JACCBU010000001">
    <property type="protein sequence ID" value="NYE70642.1"/>
    <property type="molecule type" value="Genomic_DNA"/>
</dbReference>